<dbReference type="InterPro" id="IPR003871">
    <property type="entry name" value="RFA1B/D_OB_1st"/>
</dbReference>
<dbReference type="EMBL" id="KB870817">
    <property type="protein sequence ID" value="EOA12315.1"/>
    <property type="molecule type" value="Genomic_DNA"/>
</dbReference>
<keyword evidence="2" id="KW-0479">Metal-binding</keyword>
<accession>R0GJ43</accession>
<keyword evidence="3" id="KW-0863">Zinc-finger</keyword>
<evidence type="ECO:0000256" key="1">
    <source>
        <dbReference type="ARBA" id="ARBA00005690"/>
    </source>
</evidence>
<keyword evidence="5" id="KW-0238">DNA-binding</keyword>
<sequence length="397" mass="45015">GTLIHATIKKQQLSKFQRLIVAGERRIFENFILTKATGRFRVTKHAYRMAVMNITSIIPCASLSDDMYLDLVDFERIHNDGTLTENILIDVIGQVVNLGEMKTHLRLDQRLSCTLWGTFAESIFDACANNGENKFICLLRFAKINSFKGERSISNAFEMSLLQIDPDLPAVLDFVGNLPKDGLALTVKARVPKVDKSKQKAEENRRHPIQTIANLLNYYEEGKFRVVATIYAIDIEFAWYYFVCLKCNKTAYKVPKVENDVVKKNKKTFFSCRGCPEIHTKVEPRYKLIVCVMDSTGQSKFVLFETDATSLTHQSSIQMLDGNYDEIQDPTKIPQPFLNLVGKTFQFVVSVEKDNIRDGSDTYKVAHVFLGLDDEINNVEEPSFGSYDLASIVSGDQ</sequence>
<dbReference type="STRING" id="81985.R0GJ43"/>
<keyword evidence="9" id="KW-1185">Reference proteome</keyword>
<keyword evidence="4" id="KW-0862">Zinc</keyword>
<dbReference type="PANTHER" id="PTHR47165">
    <property type="entry name" value="OS03G0429900 PROTEIN"/>
    <property type="match status" value="1"/>
</dbReference>
<evidence type="ECO:0000313" key="8">
    <source>
        <dbReference type="EMBL" id="EOA12315.1"/>
    </source>
</evidence>
<feature type="non-terminal residue" evidence="8">
    <location>
        <position position="1"/>
    </location>
</feature>
<feature type="non-terminal residue" evidence="8">
    <location>
        <position position="397"/>
    </location>
</feature>
<dbReference type="PANTHER" id="PTHR47165:SF4">
    <property type="entry name" value="OS03G0429900 PROTEIN"/>
    <property type="match status" value="1"/>
</dbReference>
<name>R0GJ43_9BRAS</name>
<dbReference type="CDD" id="cd04476">
    <property type="entry name" value="RPA1_DBD_C"/>
    <property type="match status" value="1"/>
</dbReference>
<protein>
    <recommendedName>
        <fullName evidence="10">Replication factor A C-terminal domain-containing protein</fullName>
    </recommendedName>
</protein>
<evidence type="ECO:0000256" key="3">
    <source>
        <dbReference type="ARBA" id="ARBA00022771"/>
    </source>
</evidence>
<dbReference type="eggNOG" id="KOG0851">
    <property type="taxonomic scope" value="Eukaryota"/>
</dbReference>
<dbReference type="Pfam" id="PF08646">
    <property type="entry name" value="Rep_fac-A_C"/>
    <property type="match status" value="1"/>
</dbReference>
<dbReference type="GO" id="GO:0003677">
    <property type="term" value="F:DNA binding"/>
    <property type="evidence" value="ECO:0007669"/>
    <property type="project" value="UniProtKB-KW"/>
</dbReference>
<evidence type="ECO:0000259" key="7">
    <source>
        <dbReference type="Pfam" id="PF08646"/>
    </source>
</evidence>
<evidence type="ECO:0000256" key="2">
    <source>
        <dbReference type="ARBA" id="ARBA00022723"/>
    </source>
</evidence>
<evidence type="ECO:0000259" key="6">
    <source>
        <dbReference type="Pfam" id="PF02721"/>
    </source>
</evidence>
<dbReference type="GO" id="GO:0008270">
    <property type="term" value="F:zinc ion binding"/>
    <property type="evidence" value="ECO:0007669"/>
    <property type="project" value="UniProtKB-KW"/>
</dbReference>
<dbReference type="InterPro" id="IPR012340">
    <property type="entry name" value="NA-bd_OB-fold"/>
</dbReference>
<dbReference type="InterPro" id="IPR013955">
    <property type="entry name" value="Rep_factor-A_C"/>
</dbReference>
<feature type="domain" description="Replication protein A 70 kDa DNA-binding subunit B/D first OB fold" evidence="6">
    <location>
        <begin position="1"/>
        <end position="60"/>
    </location>
</feature>
<gene>
    <name evidence="8" type="ORF">CARUB_v10007955mg</name>
</gene>
<reference evidence="9" key="1">
    <citation type="journal article" date="2013" name="Nat. Genet.">
        <title>The Capsella rubella genome and the genomic consequences of rapid mating system evolution.</title>
        <authorList>
            <person name="Slotte T."/>
            <person name="Hazzouri K.M."/>
            <person name="Agren J.A."/>
            <person name="Koenig D."/>
            <person name="Maumus F."/>
            <person name="Guo Y.L."/>
            <person name="Steige K."/>
            <person name="Platts A.E."/>
            <person name="Escobar J.S."/>
            <person name="Newman L.K."/>
            <person name="Wang W."/>
            <person name="Mandakova T."/>
            <person name="Vello E."/>
            <person name="Smith L.M."/>
            <person name="Henz S.R."/>
            <person name="Steffen J."/>
            <person name="Takuno S."/>
            <person name="Brandvain Y."/>
            <person name="Coop G."/>
            <person name="Andolfatto P."/>
            <person name="Hu T.T."/>
            <person name="Blanchette M."/>
            <person name="Clark R.M."/>
            <person name="Quesneville H."/>
            <person name="Nordborg M."/>
            <person name="Gaut B.S."/>
            <person name="Lysak M.A."/>
            <person name="Jenkins J."/>
            <person name="Grimwood J."/>
            <person name="Chapman J."/>
            <person name="Prochnik S."/>
            <person name="Shu S."/>
            <person name="Rokhsar D."/>
            <person name="Schmutz J."/>
            <person name="Weigel D."/>
            <person name="Wright S.I."/>
        </authorList>
    </citation>
    <scope>NUCLEOTIDE SEQUENCE [LARGE SCALE GENOMIC DNA]</scope>
    <source>
        <strain evidence="9">cv. Monte Gargano</strain>
    </source>
</reference>
<feature type="domain" description="Replication factor A C-terminal" evidence="7">
    <location>
        <begin position="224"/>
        <end position="359"/>
    </location>
</feature>
<organism evidence="8 9">
    <name type="scientific">Capsella rubella</name>
    <dbReference type="NCBI Taxonomy" id="81985"/>
    <lineage>
        <taxon>Eukaryota</taxon>
        <taxon>Viridiplantae</taxon>
        <taxon>Streptophyta</taxon>
        <taxon>Embryophyta</taxon>
        <taxon>Tracheophyta</taxon>
        <taxon>Spermatophyta</taxon>
        <taxon>Magnoliopsida</taxon>
        <taxon>eudicotyledons</taxon>
        <taxon>Gunneridae</taxon>
        <taxon>Pentapetalae</taxon>
        <taxon>rosids</taxon>
        <taxon>malvids</taxon>
        <taxon>Brassicales</taxon>
        <taxon>Brassicaceae</taxon>
        <taxon>Camelineae</taxon>
        <taxon>Capsella</taxon>
    </lineage>
</organism>
<dbReference type="CDD" id="cd04481">
    <property type="entry name" value="RPA1_DBD_B_like"/>
    <property type="match status" value="1"/>
</dbReference>
<dbReference type="Pfam" id="PF02721">
    <property type="entry name" value="DUF223"/>
    <property type="match status" value="1"/>
</dbReference>
<evidence type="ECO:0000313" key="9">
    <source>
        <dbReference type="Proteomes" id="UP000029121"/>
    </source>
</evidence>
<dbReference type="InterPro" id="IPR047192">
    <property type="entry name" value="Euk_RPA1_DBD_C"/>
</dbReference>
<proteinExistence type="inferred from homology"/>
<dbReference type="Gene3D" id="2.40.50.140">
    <property type="entry name" value="Nucleic acid-binding proteins"/>
    <property type="match status" value="3"/>
</dbReference>
<evidence type="ECO:0000256" key="5">
    <source>
        <dbReference type="ARBA" id="ARBA00023125"/>
    </source>
</evidence>
<dbReference type="CDD" id="cd04480">
    <property type="entry name" value="RPA1_DBD_A_like"/>
    <property type="match status" value="1"/>
</dbReference>
<comment type="similarity">
    <text evidence="1">Belongs to the replication factor A protein 1 family.</text>
</comment>
<dbReference type="SUPFAM" id="SSF50249">
    <property type="entry name" value="Nucleic acid-binding proteins"/>
    <property type="match status" value="3"/>
</dbReference>
<dbReference type="Proteomes" id="UP000029121">
    <property type="component" value="Unassembled WGS sequence"/>
</dbReference>
<dbReference type="AlphaFoldDB" id="R0GJ43"/>
<evidence type="ECO:0008006" key="10">
    <source>
        <dbReference type="Google" id="ProtNLM"/>
    </source>
</evidence>
<evidence type="ECO:0000256" key="4">
    <source>
        <dbReference type="ARBA" id="ARBA00022833"/>
    </source>
</evidence>